<dbReference type="GO" id="GO:0022857">
    <property type="term" value="F:transmembrane transporter activity"/>
    <property type="evidence" value="ECO:0007669"/>
    <property type="project" value="InterPro"/>
</dbReference>
<keyword evidence="4 6" id="KW-1133">Transmembrane helix</keyword>
<dbReference type="Pfam" id="PF07690">
    <property type="entry name" value="MFS_1"/>
    <property type="match status" value="1"/>
</dbReference>
<dbReference type="PANTHER" id="PTHR23528">
    <property type="match status" value="1"/>
</dbReference>
<feature type="transmembrane region" description="Helical" evidence="6">
    <location>
        <begin position="322"/>
        <end position="341"/>
    </location>
</feature>
<dbReference type="PROSITE" id="PS51257">
    <property type="entry name" value="PROKAR_LIPOPROTEIN"/>
    <property type="match status" value="1"/>
</dbReference>
<dbReference type="EMBL" id="AYYY01000002">
    <property type="protein sequence ID" value="KRM62731.1"/>
    <property type="molecule type" value="Genomic_DNA"/>
</dbReference>
<feature type="transmembrane region" description="Helical" evidence="6">
    <location>
        <begin position="265"/>
        <end position="287"/>
    </location>
</feature>
<dbReference type="InterPro" id="IPR036259">
    <property type="entry name" value="MFS_trans_sf"/>
</dbReference>
<dbReference type="RefSeq" id="WP_057777109.1">
    <property type="nucleotide sequence ID" value="NZ_AYYY01000002.1"/>
</dbReference>
<feature type="transmembrane region" description="Helical" evidence="6">
    <location>
        <begin position="12"/>
        <end position="40"/>
    </location>
</feature>
<feature type="domain" description="Major facilitator superfamily (MFS) profile" evidence="7">
    <location>
        <begin position="12"/>
        <end position="412"/>
    </location>
</feature>
<feature type="transmembrane region" description="Helical" evidence="6">
    <location>
        <begin position="299"/>
        <end position="316"/>
    </location>
</feature>
<comment type="subcellular location">
    <subcellularLocation>
        <location evidence="1">Cell membrane</location>
        <topology evidence="1">Multi-pass membrane protein</topology>
    </subcellularLocation>
</comment>
<dbReference type="PANTHER" id="PTHR23528:SF1">
    <property type="entry name" value="MAJOR FACILITATOR SUPERFAMILY (MFS) PROFILE DOMAIN-CONTAINING PROTEIN"/>
    <property type="match status" value="1"/>
</dbReference>
<keyword evidence="9" id="KW-1185">Reference proteome</keyword>
<evidence type="ECO:0000256" key="4">
    <source>
        <dbReference type="ARBA" id="ARBA00022989"/>
    </source>
</evidence>
<dbReference type="PATRIC" id="fig|1423813.3.peg.1462"/>
<feature type="transmembrane region" description="Helical" evidence="6">
    <location>
        <begin position="362"/>
        <end position="383"/>
    </location>
</feature>
<dbReference type="InterPro" id="IPR011701">
    <property type="entry name" value="MFS"/>
</dbReference>
<dbReference type="OrthoDB" id="9764596at2"/>
<proteinExistence type="predicted"/>
<dbReference type="PROSITE" id="PS50850">
    <property type="entry name" value="MFS"/>
    <property type="match status" value="1"/>
</dbReference>
<sequence length="412" mass="44135">MDKVAEAPKKRFPIHLGFGLLIGCLGWLIPYCGLAITLLPAKIGQIDPSHKVAWVATFSATAMVVAAISNIIVGALSDRTRTKIGKRTPWIIGGTVFTIIFFYLISISTSIQMMLVLYALYQIALNSCVASLAAFIPDRVAPEHRGTASSFVGIAATLGNSGAGLIAAHFIIHINFGIYVFAGVAILFEVIALLLIKEPGNVDEPREKLNKASSIFKTFALPIKGAHDFYLALSGRLMFTSALNMITGFQLYILTDYMHLGTGKTASTISLISTIMLITGVICGVIAGPFADKIGRYKLPVAICMMMVGFGAFFPFFDAHPWTMMVFTFINGIFNGAYNAVDQALTVAVLPDEQTAAKDLGILNLANTLGQIVGPLLAGAIIASMGYKMIFPTVMVICLVGAGLILLIKRDK</sequence>
<keyword evidence="2" id="KW-0813">Transport</keyword>
<keyword evidence="3 6" id="KW-0812">Transmembrane</keyword>
<evidence type="ECO:0000256" key="1">
    <source>
        <dbReference type="ARBA" id="ARBA00004651"/>
    </source>
</evidence>
<feature type="transmembrane region" description="Helical" evidence="6">
    <location>
        <begin position="178"/>
        <end position="196"/>
    </location>
</feature>
<feature type="transmembrane region" description="Helical" evidence="6">
    <location>
        <begin position="389"/>
        <end position="408"/>
    </location>
</feature>
<name>A0A0R2AEK7_9LACO</name>
<feature type="transmembrane region" description="Helical" evidence="6">
    <location>
        <begin position="148"/>
        <end position="172"/>
    </location>
</feature>
<feature type="transmembrane region" description="Helical" evidence="6">
    <location>
        <begin position="88"/>
        <end position="109"/>
    </location>
</feature>
<evidence type="ECO:0000256" key="5">
    <source>
        <dbReference type="ARBA" id="ARBA00023136"/>
    </source>
</evidence>
<evidence type="ECO:0000313" key="8">
    <source>
        <dbReference type="EMBL" id="KRM62731.1"/>
    </source>
</evidence>
<comment type="caution">
    <text evidence="8">The sequence shown here is derived from an EMBL/GenBank/DDBJ whole genome shotgun (WGS) entry which is preliminary data.</text>
</comment>
<dbReference type="SUPFAM" id="SSF103473">
    <property type="entry name" value="MFS general substrate transporter"/>
    <property type="match status" value="1"/>
</dbReference>
<dbReference type="InterPro" id="IPR020846">
    <property type="entry name" value="MFS_dom"/>
</dbReference>
<feature type="transmembrane region" description="Helical" evidence="6">
    <location>
        <begin position="52"/>
        <end position="76"/>
    </location>
</feature>
<dbReference type="Gene3D" id="1.20.1250.20">
    <property type="entry name" value="MFS general substrate transporter like domains"/>
    <property type="match status" value="2"/>
</dbReference>
<evidence type="ECO:0000259" key="7">
    <source>
        <dbReference type="PROSITE" id="PS50850"/>
    </source>
</evidence>
<dbReference type="GO" id="GO:0005886">
    <property type="term" value="C:plasma membrane"/>
    <property type="evidence" value="ECO:0007669"/>
    <property type="project" value="UniProtKB-SubCell"/>
</dbReference>
<evidence type="ECO:0000313" key="9">
    <source>
        <dbReference type="Proteomes" id="UP000051733"/>
    </source>
</evidence>
<evidence type="ECO:0000256" key="6">
    <source>
        <dbReference type="SAM" id="Phobius"/>
    </source>
</evidence>
<dbReference type="Proteomes" id="UP000051733">
    <property type="component" value="Unassembled WGS sequence"/>
</dbReference>
<evidence type="ECO:0000256" key="3">
    <source>
        <dbReference type="ARBA" id="ARBA00022692"/>
    </source>
</evidence>
<feature type="transmembrane region" description="Helical" evidence="6">
    <location>
        <begin position="229"/>
        <end position="253"/>
    </location>
</feature>
<dbReference type="STRING" id="1423813.FC26_GL001436"/>
<keyword evidence="5 6" id="KW-0472">Membrane</keyword>
<dbReference type="AlphaFoldDB" id="A0A0R2AEK7"/>
<feature type="transmembrane region" description="Helical" evidence="6">
    <location>
        <begin position="115"/>
        <end position="136"/>
    </location>
</feature>
<reference evidence="8 9" key="1">
    <citation type="journal article" date="2015" name="Genome Announc.">
        <title>Expanding the biotechnology potential of lactobacilli through comparative genomics of 213 strains and associated genera.</title>
        <authorList>
            <person name="Sun Z."/>
            <person name="Harris H.M."/>
            <person name="McCann A."/>
            <person name="Guo C."/>
            <person name="Argimon S."/>
            <person name="Zhang W."/>
            <person name="Yang X."/>
            <person name="Jeffery I.B."/>
            <person name="Cooney J.C."/>
            <person name="Kagawa T.F."/>
            <person name="Liu W."/>
            <person name="Song Y."/>
            <person name="Salvetti E."/>
            <person name="Wrobel A."/>
            <person name="Rasinkangas P."/>
            <person name="Parkhill J."/>
            <person name="Rea M.C."/>
            <person name="O'Sullivan O."/>
            <person name="Ritari J."/>
            <person name="Douillard F.P."/>
            <person name="Paul Ross R."/>
            <person name="Yang R."/>
            <person name="Briner A.E."/>
            <person name="Felis G.E."/>
            <person name="de Vos W.M."/>
            <person name="Barrangou R."/>
            <person name="Klaenhammer T.R."/>
            <person name="Caufield P.W."/>
            <person name="Cui Y."/>
            <person name="Zhang H."/>
            <person name="O'Toole P.W."/>
        </authorList>
    </citation>
    <scope>NUCLEOTIDE SEQUENCE [LARGE SCALE GENOMIC DNA]</scope>
    <source>
        <strain evidence="8 9">DSM 20634</strain>
    </source>
</reference>
<evidence type="ECO:0000256" key="2">
    <source>
        <dbReference type="ARBA" id="ARBA00022448"/>
    </source>
</evidence>
<gene>
    <name evidence="8" type="ORF">FC26_GL001436</name>
</gene>
<protein>
    <submittedName>
        <fullName evidence="8">Multidrug-efflux transporter</fullName>
    </submittedName>
</protein>
<organism evidence="8 9">
    <name type="scientific">Paucilactobacillus vaccinostercus DSM 20634</name>
    <dbReference type="NCBI Taxonomy" id="1423813"/>
    <lineage>
        <taxon>Bacteria</taxon>
        <taxon>Bacillati</taxon>
        <taxon>Bacillota</taxon>
        <taxon>Bacilli</taxon>
        <taxon>Lactobacillales</taxon>
        <taxon>Lactobacillaceae</taxon>
        <taxon>Paucilactobacillus</taxon>
    </lineage>
</organism>
<accession>A0A0R2AEK7</accession>